<reference evidence="2 3" key="1">
    <citation type="submission" date="2016-10" db="EMBL/GenBank/DDBJ databases">
        <authorList>
            <person name="Varghese N."/>
            <person name="Submissions S."/>
        </authorList>
    </citation>
    <scope>NUCLEOTIDE SEQUENCE [LARGE SCALE GENOMIC DNA]</scope>
    <source>
        <strain evidence="2 3">DSM 17997</strain>
    </source>
</reference>
<evidence type="ECO:0008006" key="4">
    <source>
        <dbReference type="Google" id="ProtNLM"/>
    </source>
</evidence>
<keyword evidence="1" id="KW-0175">Coiled coil</keyword>
<organism evidence="2 3">
    <name type="scientific">Rhodonellum ikkaensis</name>
    <dbReference type="NCBI Taxonomy" id="336829"/>
    <lineage>
        <taxon>Bacteria</taxon>
        <taxon>Pseudomonadati</taxon>
        <taxon>Bacteroidota</taxon>
        <taxon>Cytophagia</taxon>
        <taxon>Cytophagales</taxon>
        <taxon>Cytophagaceae</taxon>
        <taxon>Rhodonellum</taxon>
    </lineage>
</organism>
<protein>
    <recommendedName>
        <fullName evidence="4">3-oxoacyl-ACP synthase</fullName>
    </recommendedName>
</protein>
<sequence length="149" mass="16681">MEVKESIYRQLQEMLTAKIEVTTAAIASLRTAKNSDTKSSAGDKYETGRAMMQMELDKEEQQLNQTNRLKNELSAINLEKIYTRVEFGSLVETNQGIYFISIPVGKVTLADRAYFVLSLASPIGKLLEGKKIGEKAIFQGREFVIQGIL</sequence>
<comment type="caution">
    <text evidence="2">The sequence shown here is derived from an EMBL/GenBank/DDBJ whole genome shotgun (WGS) entry which is preliminary data.</text>
</comment>
<evidence type="ECO:0000313" key="2">
    <source>
        <dbReference type="EMBL" id="SDY83306.1"/>
    </source>
</evidence>
<name>A0A1H3N393_9BACT</name>
<proteinExistence type="predicted"/>
<feature type="coiled-coil region" evidence="1">
    <location>
        <begin position="49"/>
        <end position="76"/>
    </location>
</feature>
<accession>A0A1H3N393</accession>
<dbReference type="Proteomes" id="UP000199663">
    <property type="component" value="Unassembled WGS sequence"/>
</dbReference>
<evidence type="ECO:0000313" key="3">
    <source>
        <dbReference type="Proteomes" id="UP000199663"/>
    </source>
</evidence>
<gene>
    <name evidence="2" type="ORF">SAMN05444412_10375</name>
</gene>
<keyword evidence="3" id="KW-1185">Reference proteome</keyword>
<dbReference type="EMBL" id="FNQC01000003">
    <property type="protein sequence ID" value="SDY83306.1"/>
    <property type="molecule type" value="Genomic_DNA"/>
</dbReference>
<evidence type="ECO:0000256" key="1">
    <source>
        <dbReference type="SAM" id="Coils"/>
    </source>
</evidence>
<dbReference type="RefSeq" id="WP_019597006.1">
    <property type="nucleotide sequence ID" value="NZ_FNQC01000003.1"/>
</dbReference>